<reference evidence="1" key="2">
    <citation type="submission" date="2020-09" db="EMBL/GenBank/DDBJ databases">
        <authorList>
            <person name="Sun Q."/>
            <person name="Zhou Y."/>
        </authorList>
    </citation>
    <scope>NUCLEOTIDE SEQUENCE</scope>
    <source>
        <strain evidence="1">CGMCC 1.15493</strain>
    </source>
</reference>
<sequence>MLEVRDSDPHNHYIMKSVERAVDSENIRTGRCFVCGGAPTTGVGEHVLPKWLQRKCGLFNKRLTLLNGSSIPYRILTVPCCVECNTGFLSKIETEVQEVFQRGCIETSEHRLSVARWLAKILVGILVKETALLLDRKNPVSGKIVPADFIDQFAHCQLMLQSSRKQTRFRALHSTFPFTLYWYRIDGSDNAFDLSTDILGQSIAVHMGKLGVAFVNDGGLQMIHGQKGPYELEGATVLPHQFGELAARVHTKASLRDATHFYLSSETQTHLTIEQQYVRPFTNSALENGESQVFRPWDSMLFAMRAARITGLEKSVFLDTATGIEMTTLANLFPGADINIVTKDEAISPTHF</sequence>
<reference evidence="1" key="1">
    <citation type="journal article" date="2014" name="Int. J. Syst. Evol. Microbiol.">
        <title>Complete genome sequence of Corynebacterium casei LMG S-19264T (=DSM 44701T), isolated from a smear-ripened cheese.</title>
        <authorList>
            <consortium name="US DOE Joint Genome Institute (JGI-PGF)"/>
            <person name="Walter F."/>
            <person name="Albersmeier A."/>
            <person name="Kalinowski J."/>
            <person name="Ruckert C."/>
        </authorList>
    </citation>
    <scope>NUCLEOTIDE SEQUENCE</scope>
    <source>
        <strain evidence="1">CGMCC 1.15493</strain>
    </source>
</reference>
<organism evidence="1 2">
    <name type="scientific">Aureimonas glaciei</name>
    <dbReference type="NCBI Taxonomy" id="1776957"/>
    <lineage>
        <taxon>Bacteria</taxon>
        <taxon>Pseudomonadati</taxon>
        <taxon>Pseudomonadota</taxon>
        <taxon>Alphaproteobacteria</taxon>
        <taxon>Hyphomicrobiales</taxon>
        <taxon>Aurantimonadaceae</taxon>
        <taxon>Aureimonas</taxon>
    </lineage>
</organism>
<comment type="caution">
    <text evidence="1">The sequence shown here is derived from an EMBL/GenBank/DDBJ whole genome shotgun (WGS) entry which is preliminary data.</text>
</comment>
<evidence type="ECO:0000313" key="1">
    <source>
        <dbReference type="EMBL" id="GGD13425.1"/>
    </source>
</evidence>
<gene>
    <name evidence="1" type="ORF">GCM10011335_15240</name>
</gene>
<dbReference type="AlphaFoldDB" id="A0A916XUK5"/>
<protein>
    <submittedName>
        <fullName evidence="1">Uncharacterized protein</fullName>
    </submittedName>
</protein>
<keyword evidence="2" id="KW-1185">Reference proteome</keyword>
<dbReference type="Proteomes" id="UP000613160">
    <property type="component" value="Unassembled WGS sequence"/>
</dbReference>
<accession>A0A916XUK5</accession>
<dbReference type="EMBL" id="BMJJ01000003">
    <property type="protein sequence ID" value="GGD13425.1"/>
    <property type="molecule type" value="Genomic_DNA"/>
</dbReference>
<proteinExistence type="predicted"/>
<name>A0A916XUK5_9HYPH</name>
<evidence type="ECO:0000313" key="2">
    <source>
        <dbReference type="Proteomes" id="UP000613160"/>
    </source>
</evidence>